<dbReference type="Gene3D" id="3.40.850.10">
    <property type="entry name" value="Kinesin motor domain"/>
    <property type="match status" value="1"/>
</dbReference>
<dbReference type="GO" id="GO:0005874">
    <property type="term" value="C:microtubule"/>
    <property type="evidence" value="ECO:0007669"/>
    <property type="project" value="UniProtKB-KW"/>
</dbReference>
<feature type="compositionally biased region" description="Polar residues" evidence="8">
    <location>
        <begin position="839"/>
        <end position="856"/>
    </location>
</feature>
<keyword evidence="4" id="KW-0175">Coiled coil</keyword>
<dbReference type="GO" id="GO:0003777">
    <property type="term" value="F:microtubule motor activity"/>
    <property type="evidence" value="ECO:0007669"/>
    <property type="project" value="InterPro"/>
</dbReference>
<dbReference type="EMBL" id="MCGO01000005">
    <property type="protein sequence ID" value="ORY51518.1"/>
    <property type="molecule type" value="Genomic_DNA"/>
</dbReference>
<comment type="similarity">
    <text evidence="6 7">Belongs to the TRAFAC class myosin-kinesin ATPase superfamily. Kinesin family.</text>
</comment>
<dbReference type="Proteomes" id="UP000193642">
    <property type="component" value="Unassembled WGS sequence"/>
</dbReference>
<dbReference type="PROSITE" id="PS50067">
    <property type="entry name" value="KINESIN_MOTOR_2"/>
    <property type="match status" value="1"/>
</dbReference>
<keyword evidence="11" id="KW-1185">Reference proteome</keyword>
<dbReference type="PROSITE" id="PS00411">
    <property type="entry name" value="KINESIN_MOTOR_1"/>
    <property type="match status" value="1"/>
</dbReference>
<dbReference type="STRING" id="329046.A0A1Y2CWV9"/>
<evidence type="ECO:0000256" key="5">
    <source>
        <dbReference type="ARBA" id="ARBA00023175"/>
    </source>
</evidence>
<name>A0A1Y2CWV9_9FUNG</name>
<dbReference type="InterPro" id="IPR019821">
    <property type="entry name" value="Kinesin_motor_CS"/>
</dbReference>
<dbReference type="GO" id="GO:0007018">
    <property type="term" value="P:microtubule-based movement"/>
    <property type="evidence" value="ECO:0007669"/>
    <property type="project" value="InterPro"/>
</dbReference>
<evidence type="ECO:0000256" key="3">
    <source>
        <dbReference type="ARBA" id="ARBA00022840"/>
    </source>
</evidence>
<dbReference type="SUPFAM" id="SSF52540">
    <property type="entry name" value="P-loop containing nucleoside triphosphate hydrolases"/>
    <property type="match status" value="1"/>
</dbReference>
<evidence type="ECO:0000259" key="9">
    <source>
        <dbReference type="PROSITE" id="PS50067"/>
    </source>
</evidence>
<reference evidence="10 11" key="1">
    <citation type="submission" date="2016-07" db="EMBL/GenBank/DDBJ databases">
        <title>Pervasive Adenine N6-methylation of Active Genes in Fungi.</title>
        <authorList>
            <consortium name="DOE Joint Genome Institute"/>
            <person name="Mondo S.J."/>
            <person name="Dannebaum R.O."/>
            <person name="Kuo R.C."/>
            <person name="Labutti K."/>
            <person name="Haridas S."/>
            <person name="Kuo A."/>
            <person name="Salamov A."/>
            <person name="Ahrendt S.R."/>
            <person name="Lipzen A."/>
            <person name="Sullivan W."/>
            <person name="Andreopoulos W.B."/>
            <person name="Clum A."/>
            <person name="Lindquist E."/>
            <person name="Daum C."/>
            <person name="Ramamoorthy G.K."/>
            <person name="Gryganskyi A."/>
            <person name="Culley D."/>
            <person name="Magnuson J.K."/>
            <person name="James T.Y."/>
            <person name="O'Malley M.A."/>
            <person name="Stajich J.E."/>
            <person name="Spatafora J.W."/>
            <person name="Visel A."/>
            <person name="Grigoriev I.V."/>
        </authorList>
    </citation>
    <scope>NUCLEOTIDE SEQUENCE [LARGE SCALE GENOMIC DNA]</scope>
    <source>
        <strain evidence="10 11">JEL800</strain>
    </source>
</reference>
<evidence type="ECO:0000256" key="6">
    <source>
        <dbReference type="PROSITE-ProRule" id="PRU00283"/>
    </source>
</evidence>
<dbReference type="SMART" id="SM00129">
    <property type="entry name" value="KISc"/>
    <property type="match status" value="1"/>
</dbReference>
<dbReference type="PRINTS" id="PR00380">
    <property type="entry name" value="KINESINHEAVY"/>
</dbReference>
<feature type="compositionally biased region" description="Polar residues" evidence="8">
    <location>
        <begin position="864"/>
        <end position="898"/>
    </location>
</feature>
<dbReference type="PANTHER" id="PTHR47968:SF13">
    <property type="entry name" value="KINESIN-LIKE PROTEIN KIF19 ISOFORM X1"/>
    <property type="match status" value="1"/>
</dbReference>
<dbReference type="InterPro" id="IPR036961">
    <property type="entry name" value="Kinesin_motor_dom_sf"/>
</dbReference>
<keyword evidence="3 6" id="KW-0067">ATP-binding</keyword>
<feature type="binding site" evidence="6">
    <location>
        <begin position="101"/>
        <end position="108"/>
    </location>
    <ligand>
        <name>ATP</name>
        <dbReference type="ChEBI" id="CHEBI:30616"/>
    </ligand>
</feature>
<evidence type="ECO:0000256" key="2">
    <source>
        <dbReference type="ARBA" id="ARBA00022741"/>
    </source>
</evidence>
<dbReference type="GO" id="GO:0005524">
    <property type="term" value="F:ATP binding"/>
    <property type="evidence" value="ECO:0007669"/>
    <property type="project" value="UniProtKB-UniRule"/>
</dbReference>
<accession>A0A1Y2CWV9</accession>
<dbReference type="GO" id="GO:0008017">
    <property type="term" value="F:microtubule binding"/>
    <property type="evidence" value="ECO:0007669"/>
    <property type="project" value="InterPro"/>
</dbReference>
<dbReference type="InterPro" id="IPR001752">
    <property type="entry name" value="Kinesin_motor_dom"/>
</dbReference>
<dbReference type="PANTHER" id="PTHR47968">
    <property type="entry name" value="CENTROMERE PROTEIN E"/>
    <property type="match status" value="1"/>
</dbReference>
<dbReference type="AlphaFoldDB" id="A0A1Y2CWV9"/>
<protein>
    <recommendedName>
        <fullName evidence="7">Kinesin-like protein</fullName>
    </recommendedName>
</protein>
<evidence type="ECO:0000256" key="8">
    <source>
        <dbReference type="SAM" id="MobiDB-lite"/>
    </source>
</evidence>
<sequence>MSTNISVSVRIRPLLPSETNDGMKNILRRIDDCQLVFDPKDPSSNQRNTYAHGSKRNKELCYAFDRVFGEEASQQDVFEGTTQPLIPLVLDGFNATVFAYGATGCGKTHTISGSPSDPGIIHRTFHALFSHINSITSDSPSTTITLTVSYLEVYNETIRDLLAPACVTSSAASSTLDLREDDESKRVTVSNLSEHSPETVDQVLALMTLGNKNRIKAFTEANAVSSRSHAVLQVYIHKVETVPAMDKDHTAKETHTTATLSIIDLAGSERASSTKNKGTRLLEGANINRSLLALGNCINALCSSTSAKHIPYRDSKLTRLLKYSLQGTCRVVMITNISPASVHYEETGNTLKYANRAKEIKTRIERNDIAVYDAGYAGVVESLRREVEQLKKQLASGSNNTTQLTKSVDAAFQEQSPSPPKTQKTDFQQLQLYTSLHAKISALYTKLQAKQVLLVTAETHISTNESKMESLMRVAEFISTKCTPEFSTLVGTAIMSAVDKLSVENVRYRHNCGEYEAAMGRYRGRCSSTVEAETELSLLYHEKVQDAVKGMEERLRWERDRVYAELMKEEAKKQGDAGVLCMALDAVLCDDNLEIRVSKFLEKVVGVSIEDETKEKVEIMETEEEWAALDEDSVSECDVSIAYDCASETESECGDRESIVGDMENLLDEMEAEMAFDMAFENANVGGAGAPNQSLPPTVKTPVKEMELEEDEEATPMAKPAHRESLLSVMSPFISSARKIGGRISLAASLNTTPVAAKTRVLDLASAAEPPASPFSTRLKQSLLPIMKPRTPTKSDVTPKTGVSAIPIPRTSSLRSGLGTATRSMLRKQGEVRAETPVGVSTRTRGASSSTNQSVTKIPAIPVPSTTRVLRSTVQQSTTSKKPSGGTASTVQTGSTSVRQKRTASRSESESGMLASTRGSKRRG</sequence>
<dbReference type="InterPro" id="IPR027417">
    <property type="entry name" value="P-loop_NTPase"/>
</dbReference>
<feature type="compositionally biased region" description="Polar residues" evidence="8">
    <location>
        <begin position="810"/>
        <end position="823"/>
    </location>
</feature>
<keyword evidence="2 6" id="KW-0547">Nucleotide-binding</keyword>
<organism evidence="10 11">
    <name type="scientific">Rhizoclosmatium globosum</name>
    <dbReference type="NCBI Taxonomy" id="329046"/>
    <lineage>
        <taxon>Eukaryota</taxon>
        <taxon>Fungi</taxon>
        <taxon>Fungi incertae sedis</taxon>
        <taxon>Chytridiomycota</taxon>
        <taxon>Chytridiomycota incertae sedis</taxon>
        <taxon>Chytridiomycetes</taxon>
        <taxon>Chytridiales</taxon>
        <taxon>Chytriomycetaceae</taxon>
        <taxon>Rhizoclosmatium</taxon>
    </lineage>
</organism>
<keyword evidence="1 7" id="KW-0493">Microtubule</keyword>
<evidence type="ECO:0000313" key="10">
    <source>
        <dbReference type="EMBL" id="ORY51518.1"/>
    </source>
</evidence>
<evidence type="ECO:0000256" key="1">
    <source>
        <dbReference type="ARBA" id="ARBA00022701"/>
    </source>
</evidence>
<evidence type="ECO:0000256" key="7">
    <source>
        <dbReference type="RuleBase" id="RU000394"/>
    </source>
</evidence>
<dbReference type="Pfam" id="PF00225">
    <property type="entry name" value="Kinesin"/>
    <property type="match status" value="1"/>
</dbReference>
<dbReference type="OrthoDB" id="3176171at2759"/>
<comment type="caution">
    <text evidence="10">The sequence shown here is derived from an EMBL/GenBank/DDBJ whole genome shotgun (WGS) entry which is preliminary data.</text>
</comment>
<proteinExistence type="inferred from homology"/>
<gene>
    <name evidence="10" type="ORF">BCR33DRAFT_846296</name>
</gene>
<feature type="domain" description="Kinesin motor" evidence="9">
    <location>
        <begin position="4"/>
        <end position="360"/>
    </location>
</feature>
<dbReference type="InterPro" id="IPR027640">
    <property type="entry name" value="Kinesin-like_fam"/>
</dbReference>
<evidence type="ECO:0000256" key="4">
    <source>
        <dbReference type="ARBA" id="ARBA00023054"/>
    </source>
</evidence>
<evidence type="ECO:0000313" key="11">
    <source>
        <dbReference type="Proteomes" id="UP000193642"/>
    </source>
</evidence>
<feature type="region of interest" description="Disordered" evidence="8">
    <location>
        <begin position="788"/>
        <end position="924"/>
    </location>
</feature>
<keyword evidence="5 6" id="KW-0505">Motor protein</keyword>